<dbReference type="OrthoDB" id="9812729at2"/>
<dbReference type="PANTHER" id="PTHR33608:SF3">
    <property type="entry name" value="SLR2013 PROTEIN"/>
    <property type="match status" value="1"/>
</dbReference>
<evidence type="ECO:0000259" key="1">
    <source>
        <dbReference type="Pfam" id="PF01882"/>
    </source>
</evidence>
<dbReference type="RefSeq" id="WP_042728633.1">
    <property type="nucleotide sequence ID" value="NZ_JXNZ01000025.1"/>
</dbReference>
<accession>A0A0D0PEB5</accession>
<dbReference type="SUPFAM" id="SSF53300">
    <property type="entry name" value="vWA-like"/>
    <property type="match status" value="1"/>
</dbReference>
<evidence type="ECO:0000313" key="2">
    <source>
        <dbReference type="EMBL" id="KIQ60644.1"/>
    </source>
</evidence>
<comment type="caution">
    <text evidence="2">The sequence shown here is derived from an EMBL/GenBank/DDBJ whole genome shotgun (WGS) entry which is preliminary data.</text>
</comment>
<dbReference type="InterPro" id="IPR036465">
    <property type="entry name" value="vWFA_dom_sf"/>
</dbReference>
<name>A0A0D0PEB5_PSEFL</name>
<dbReference type="EMBL" id="JXNZ01000025">
    <property type="protein sequence ID" value="KIQ60644.1"/>
    <property type="molecule type" value="Genomic_DNA"/>
</dbReference>
<organism evidence="2 3">
    <name type="scientific">Pseudomonas fluorescens</name>
    <dbReference type="NCBI Taxonomy" id="294"/>
    <lineage>
        <taxon>Bacteria</taxon>
        <taxon>Pseudomonadati</taxon>
        <taxon>Pseudomonadota</taxon>
        <taxon>Gammaproteobacteria</taxon>
        <taxon>Pseudomonadales</taxon>
        <taxon>Pseudomonadaceae</taxon>
        <taxon>Pseudomonas</taxon>
    </lineage>
</organism>
<dbReference type="Gene3D" id="3.40.50.410">
    <property type="entry name" value="von Willebrand factor, type A domain"/>
    <property type="match status" value="1"/>
</dbReference>
<reference evidence="2 3" key="1">
    <citation type="submission" date="2015-01" db="EMBL/GenBank/DDBJ databases">
        <title>Draft Genome Sequence of the Biocontrol and Plant Growth-Promoting Rhizobacteria (PGPR) Pseudomonas fluorescens UM270.</title>
        <authorList>
            <person name="Hernandez-Salmeron J.E."/>
            <person name="Santoyo G."/>
            <person name="Moreno-Hagelsieb G."/>
            <person name="Hernandez-Leon R."/>
        </authorList>
    </citation>
    <scope>NUCLEOTIDE SEQUENCE [LARGE SCALE GENOMIC DNA]</scope>
    <source>
        <strain evidence="2 3">UM270</strain>
    </source>
</reference>
<sequence length="443" mass="49848">MKPSRLLLTWLAVLLAVSILLGALRALGVALPATLLSIDWGLMLALLALALIDAVRLKRLPSPRVQRQMPGSLALGRWGEVRLDITHDFAQPLQIQLFDHVPDGLDFDNLPLSVELQPGQRSQIGYRLRPLKRGHFSFEHCEVSLPSPLGLWSDRRLLDALDATRVYPDFARLYDGQLLAVDNWLSQLGIRQRQRRGQGQEFHQLREFREGDSLRQIDWKATARHRTPIAREYEDERDQQIIFMLDCGRRMRSQDGELSHFDHALNACLLLSYTALRQGDAVGLSTFASDQARYLAPVKGSGQLNVLLNAVYDLDSSQRPADYQAAVTQLLARQKRRALVVLVTNLRDEDDEELLAAVKRLGQQHRVLVASLREEALDRLRQAPVQTLPEALAYCGTVDYLNARAQLHQQLSAHAIPTLDARPSELGAQLVTQYLAWKKAGTA</sequence>
<feature type="domain" description="DUF58" evidence="1">
    <location>
        <begin position="205"/>
        <end position="377"/>
    </location>
</feature>
<dbReference type="AlphaFoldDB" id="A0A0D0PEB5"/>
<dbReference type="PATRIC" id="fig|294.124.peg.929"/>
<dbReference type="Pfam" id="PF01882">
    <property type="entry name" value="DUF58"/>
    <property type="match status" value="1"/>
</dbReference>
<dbReference type="Proteomes" id="UP000032101">
    <property type="component" value="Unassembled WGS sequence"/>
</dbReference>
<evidence type="ECO:0000313" key="3">
    <source>
        <dbReference type="Proteomes" id="UP000032101"/>
    </source>
</evidence>
<dbReference type="InterPro" id="IPR002881">
    <property type="entry name" value="DUF58"/>
</dbReference>
<gene>
    <name evidence="2" type="ORF">RL74_04550</name>
</gene>
<protein>
    <submittedName>
        <fullName evidence="2">Membrane protein</fullName>
    </submittedName>
</protein>
<proteinExistence type="predicted"/>
<dbReference type="PANTHER" id="PTHR33608">
    <property type="entry name" value="BLL2464 PROTEIN"/>
    <property type="match status" value="1"/>
</dbReference>